<evidence type="ECO:0000313" key="4">
    <source>
        <dbReference type="EMBL" id="HJG96828.1"/>
    </source>
</evidence>
<dbReference type="AlphaFoldDB" id="A0A921N0P5"/>
<dbReference type="InterPro" id="IPR013196">
    <property type="entry name" value="HTH_11"/>
</dbReference>
<reference evidence="4" key="2">
    <citation type="submission" date="2021-09" db="EMBL/GenBank/DDBJ databases">
        <authorList>
            <person name="Gilroy R."/>
        </authorList>
    </citation>
    <scope>NUCLEOTIDE SEQUENCE</scope>
    <source>
        <strain evidence="4">1277</strain>
    </source>
</reference>
<dbReference type="SUPFAM" id="SSF75500">
    <property type="entry name" value="Putative transcriptional regulator TM1602, C-terminal domain"/>
    <property type="match status" value="1"/>
</dbReference>
<feature type="domain" description="Helix-turn-helix type 11" evidence="3">
    <location>
        <begin position="6"/>
        <end position="59"/>
    </location>
</feature>
<dbReference type="PANTHER" id="PTHR40068:SF1">
    <property type="entry name" value="TRANSCRIPTION REPRESSOR NIAR-RELATED"/>
    <property type="match status" value="1"/>
</dbReference>
<feature type="binding site" evidence="1">
    <location>
        <position position="145"/>
    </location>
    <ligand>
        <name>Ni(2+)</name>
        <dbReference type="ChEBI" id="CHEBI:49786"/>
    </ligand>
</feature>
<dbReference type="InterPro" id="IPR035922">
    <property type="entry name" value="3H_dom_sf"/>
</dbReference>
<feature type="binding site" evidence="1">
    <location>
        <position position="84"/>
    </location>
    <ligand>
        <name>Ni(2+)</name>
        <dbReference type="ChEBI" id="CHEBI:49786"/>
    </ligand>
</feature>
<accession>A0A921N0P5</accession>
<evidence type="ECO:0000256" key="1">
    <source>
        <dbReference type="PIRSR" id="PIRSR037847-1"/>
    </source>
</evidence>
<dbReference type="InterPro" id="IPR036390">
    <property type="entry name" value="WH_DNA-bd_sf"/>
</dbReference>
<dbReference type="Gene3D" id="1.10.10.10">
    <property type="entry name" value="Winged helix-like DNA-binding domain superfamily/Winged helix DNA-binding domain"/>
    <property type="match status" value="1"/>
</dbReference>
<feature type="domain" description="3H" evidence="2">
    <location>
        <begin position="74"/>
        <end position="168"/>
    </location>
</feature>
<evidence type="ECO:0000259" key="3">
    <source>
        <dbReference type="Pfam" id="PF08279"/>
    </source>
</evidence>
<evidence type="ECO:0000313" key="5">
    <source>
        <dbReference type="Proteomes" id="UP000776700"/>
    </source>
</evidence>
<proteinExistence type="predicted"/>
<keyword evidence="1" id="KW-0533">Nickel</keyword>
<dbReference type="InterPro" id="IPR026043">
    <property type="entry name" value="NadR"/>
</dbReference>
<protein>
    <submittedName>
        <fullName evidence="4">Transcription repressor NadR</fullName>
    </submittedName>
</protein>
<name>A0A921N0P5_9FIRM</name>
<gene>
    <name evidence="4" type="ORF">K8V90_06990</name>
</gene>
<organism evidence="4 5">
    <name type="scientific">Romboutsia timonensis</name>
    <dbReference type="NCBI Taxonomy" id="1776391"/>
    <lineage>
        <taxon>Bacteria</taxon>
        <taxon>Bacillati</taxon>
        <taxon>Bacillota</taxon>
        <taxon>Clostridia</taxon>
        <taxon>Peptostreptococcales</taxon>
        <taxon>Peptostreptococcaceae</taxon>
        <taxon>Romboutsia</taxon>
    </lineage>
</organism>
<comment type="caution">
    <text evidence="4">The sequence shown here is derived from an EMBL/GenBank/DDBJ whole genome shotgun (WGS) entry which is preliminary data.</text>
</comment>
<dbReference type="PANTHER" id="PTHR40068">
    <property type="entry name" value="TRANSCRIPTION REPRESSOR NIAR-RELATED"/>
    <property type="match status" value="1"/>
</dbReference>
<sequence>MKTKERRELLLNILNKSANPIKGDELANTLNVSRQVIVQDIALIRATGVDIIATPQGYIIYNSKTAIKTIECKNHSNRDEFYNELRTIVDLGGEVKNVIVKHPIYGEIKVDLDIASNRDIDEFMKKSSNDEFKQLSILTKESHLHTIEAKNEEILDEIISSLLDKNILVNNSKK</sequence>
<keyword evidence="1" id="KW-0479">Metal-binding</keyword>
<dbReference type="InterPro" id="IPR004173">
    <property type="entry name" value="3H_domain"/>
</dbReference>
<evidence type="ECO:0000259" key="2">
    <source>
        <dbReference type="Pfam" id="PF02829"/>
    </source>
</evidence>
<dbReference type="Pfam" id="PF08279">
    <property type="entry name" value="HTH_11"/>
    <property type="match status" value="1"/>
</dbReference>
<dbReference type="Gene3D" id="3.30.1340.20">
    <property type="entry name" value="3H domain"/>
    <property type="match status" value="1"/>
</dbReference>
<dbReference type="PIRSF" id="PIRSF037847">
    <property type="entry name" value="NiaR"/>
    <property type="match status" value="1"/>
</dbReference>
<dbReference type="Pfam" id="PF02829">
    <property type="entry name" value="3H"/>
    <property type="match status" value="1"/>
</dbReference>
<feature type="binding site" evidence="1">
    <location>
        <position position="75"/>
    </location>
    <ligand>
        <name>Ni(2+)</name>
        <dbReference type="ChEBI" id="CHEBI:49786"/>
    </ligand>
</feature>
<feature type="binding site" evidence="1">
    <location>
        <position position="143"/>
    </location>
    <ligand>
        <name>Ni(2+)</name>
        <dbReference type="ChEBI" id="CHEBI:49786"/>
    </ligand>
</feature>
<dbReference type="Proteomes" id="UP000776700">
    <property type="component" value="Unassembled WGS sequence"/>
</dbReference>
<dbReference type="InterPro" id="IPR036388">
    <property type="entry name" value="WH-like_DNA-bd_sf"/>
</dbReference>
<reference evidence="4" key="1">
    <citation type="journal article" date="2021" name="PeerJ">
        <title>Extensive microbial diversity within the chicken gut microbiome revealed by metagenomics and culture.</title>
        <authorList>
            <person name="Gilroy R."/>
            <person name="Ravi A."/>
            <person name="Getino M."/>
            <person name="Pursley I."/>
            <person name="Horton D.L."/>
            <person name="Alikhan N.F."/>
            <person name="Baker D."/>
            <person name="Gharbi K."/>
            <person name="Hall N."/>
            <person name="Watson M."/>
            <person name="Adriaenssens E.M."/>
            <person name="Foster-Nyarko E."/>
            <person name="Jarju S."/>
            <person name="Secka A."/>
            <person name="Antonio M."/>
            <person name="Oren A."/>
            <person name="Chaudhuri R.R."/>
            <person name="La Ragione R."/>
            <person name="Hildebrand F."/>
            <person name="Pallen M.J."/>
        </authorList>
    </citation>
    <scope>NUCLEOTIDE SEQUENCE</scope>
    <source>
        <strain evidence="4">1277</strain>
    </source>
</reference>
<dbReference type="GO" id="GO:0046872">
    <property type="term" value="F:metal ion binding"/>
    <property type="evidence" value="ECO:0007669"/>
    <property type="project" value="UniProtKB-KW"/>
</dbReference>
<dbReference type="EMBL" id="DYUB01000219">
    <property type="protein sequence ID" value="HJG96828.1"/>
    <property type="molecule type" value="Genomic_DNA"/>
</dbReference>
<dbReference type="SUPFAM" id="SSF46785">
    <property type="entry name" value="Winged helix' DNA-binding domain"/>
    <property type="match status" value="1"/>
</dbReference>